<dbReference type="Proteomes" id="UP000694423">
    <property type="component" value="Unplaced"/>
</dbReference>
<dbReference type="Pfam" id="PF12733">
    <property type="entry name" value="Cadherin-like"/>
    <property type="match status" value="1"/>
</dbReference>
<protein>
    <submittedName>
        <fullName evidence="2">Cadherin like and PC-esterase domain containing 1</fullName>
    </submittedName>
</protein>
<dbReference type="PANTHER" id="PTHR14776:SF1">
    <property type="entry name" value="CADHERIN-LIKE AND PC-ESTERASE DOMAIN-CONTAINING PROTEIN 1"/>
    <property type="match status" value="1"/>
</dbReference>
<gene>
    <name evidence="2" type="primary">CPED1</name>
</gene>
<name>A0A8C4KT02_DRONO</name>
<evidence type="ECO:0000259" key="1">
    <source>
        <dbReference type="Pfam" id="PF12733"/>
    </source>
</evidence>
<proteinExistence type="predicted"/>
<dbReference type="InterPro" id="IPR025883">
    <property type="entry name" value="Cadherin-like_domain"/>
</dbReference>
<dbReference type="Gene3D" id="3.30.470.20">
    <property type="entry name" value="ATP-grasp fold, B domain"/>
    <property type="match status" value="1"/>
</dbReference>
<organism evidence="2 3">
    <name type="scientific">Dromaius novaehollandiae</name>
    <name type="common">Emu</name>
    <dbReference type="NCBI Taxonomy" id="8790"/>
    <lineage>
        <taxon>Eukaryota</taxon>
        <taxon>Metazoa</taxon>
        <taxon>Chordata</taxon>
        <taxon>Craniata</taxon>
        <taxon>Vertebrata</taxon>
        <taxon>Euteleostomi</taxon>
        <taxon>Archelosauria</taxon>
        <taxon>Archosauria</taxon>
        <taxon>Dinosauria</taxon>
        <taxon>Saurischia</taxon>
        <taxon>Theropoda</taxon>
        <taxon>Coelurosauria</taxon>
        <taxon>Aves</taxon>
        <taxon>Palaeognathae</taxon>
        <taxon>Casuariiformes</taxon>
        <taxon>Dromaiidae</taxon>
        <taxon>Dromaius</taxon>
    </lineage>
</organism>
<dbReference type="Ensembl" id="ENSDNVT00000032591.1">
    <property type="protein sequence ID" value="ENSDNVP00000026980.1"/>
    <property type="gene ID" value="ENSDNVG00000018744.1"/>
</dbReference>
<feature type="domain" description="Cadherin-like beta-sandwich-like" evidence="1">
    <location>
        <begin position="609"/>
        <end position="693"/>
    </location>
</feature>
<dbReference type="PANTHER" id="PTHR14776">
    <property type="entry name" value="CADHERIN-LIKE AND PC-ESTERASE DOMAIN-CONTAINING PROTEIN 1"/>
    <property type="match status" value="1"/>
</dbReference>
<evidence type="ECO:0000313" key="2">
    <source>
        <dbReference type="Ensembl" id="ENSDNVP00000026980.1"/>
    </source>
</evidence>
<dbReference type="AlphaFoldDB" id="A0A8C4KT02"/>
<reference evidence="2" key="1">
    <citation type="submission" date="2025-08" db="UniProtKB">
        <authorList>
            <consortium name="Ensembl"/>
        </authorList>
    </citation>
    <scope>IDENTIFICATION</scope>
</reference>
<keyword evidence="3" id="KW-1185">Reference proteome</keyword>
<accession>A0A8C4KT02</accession>
<reference evidence="2" key="2">
    <citation type="submission" date="2025-09" db="UniProtKB">
        <authorList>
            <consortium name="Ensembl"/>
        </authorList>
    </citation>
    <scope>IDENTIFICATION</scope>
</reference>
<evidence type="ECO:0000313" key="3">
    <source>
        <dbReference type="Proteomes" id="UP000694423"/>
    </source>
</evidence>
<sequence length="972" mass="111619">MVCGQVPRCRRLCRPRPFLLALVVAICLFCQTLTPLMTSSFLSAVVNGISPNKQTKMQQGRYKVSTSNTHCFLPVSNAQTVKKIEESILQYFGSHTRRAVLYAPPAHSKIERQICQRILAQRGYTVTVLENRRLTEGPKHEGHYHSDLSPWDLLICLSSRKTDGSSCFQIDDLHHVELFQKVNLLPEIQHFLCRKEGLCKITKAFSELHLPIATLECSGHPGLSKASTTSKMSQSWKSSDKTHTAHPWYLWNQTNSAQLNQLSGPSDHKDILKAQDLSVIIKAYVLVTSLTPLRAFIHSTGTVWHPSKKKHFSVKLQRFFEVFFKSSSPQQAFNNMKEAISKLLLITEVFSESSASGPNSFNQCSQCFQMLTFDIRFNTSIYPVVLEVHDNFDFEDEDELNIQDQTFREFLFEDTFKFLLSNETSTSSFIEALQNIYGSTASKDGTYQKEDEQCLSLEEINSINSFVKELKNLGQFELLFPSAAPRIQTLLQDLYRMVDPMRRLGSVLTVHWLLSSLLEKFQFMTKESHTNLTEWRSKKSSRNSSQTIVKWLKTRNSSPENENIKRSAPFNLRKNQEALHYSSNTRERRCSYDKDTLSHIRQIFTSPQLDLNPQFNPRIKEYYTEVPFDVVTVKIGAEPSNCQCQVHLDEKKGPSIANYPLGLGLNKVIVLVTDDSQPSPQVVSSYKITIYREDRPSLPLFDDYMMCGFVQILFIGDSTNRGMMYYLIERVNETLQEWQKTHDVKCYHNINEGKTFISYSYYPQFWMSVNERPTFEKALEQLLQRSRPLENTDQTVLIVGGVQWLNSNHLQIIQKVLNRENLSNILVIIKSIGMGFHLPVDGIHSLSQTEVQNLWNENLVILDTAKNYGYEVVDTFVVTMGRYKEFLQGKCGCHFHEVVKSNPSEESPHITMTLSKHYTLGKYISTQSKPSQLQDYATNSQSPYHVRGPINQVYSEILLSRLCARRRKLVSK</sequence>